<dbReference type="EMBL" id="CAEZUW010000095">
    <property type="protein sequence ID" value="CAB4615182.1"/>
    <property type="molecule type" value="Genomic_DNA"/>
</dbReference>
<protein>
    <submittedName>
        <fullName evidence="1">Unannotated protein</fullName>
    </submittedName>
</protein>
<reference evidence="1" key="1">
    <citation type="submission" date="2020-05" db="EMBL/GenBank/DDBJ databases">
        <authorList>
            <person name="Chiriac C."/>
            <person name="Salcher M."/>
            <person name="Ghai R."/>
            <person name="Kavagutti S V."/>
        </authorList>
    </citation>
    <scope>NUCLEOTIDE SEQUENCE</scope>
</reference>
<accession>A0A6J6HMV9</accession>
<gene>
    <name evidence="1" type="ORF">UFOPK1855_00648</name>
</gene>
<organism evidence="1">
    <name type="scientific">freshwater metagenome</name>
    <dbReference type="NCBI Taxonomy" id="449393"/>
    <lineage>
        <taxon>unclassified sequences</taxon>
        <taxon>metagenomes</taxon>
        <taxon>ecological metagenomes</taxon>
    </lineage>
</organism>
<proteinExistence type="predicted"/>
<name>A0A6J6HMV9_9ZZZZ</name>
<evidence type="ECO:0000313" key="1">
    <source>
        <dbReference type="EMBL" id="CAB4615182.1"/>
    </source>
</evidence>
<dbReference type="AlphaFoldDB" id="A0A6J6HMV9"/>
<sequence length="50" mass="5495">MTRWEYATVPLLLHKEAQILNAWGVDGWELVSVEAGPAGGLIAFMKRVVA</sequence>